<feature type="domain" description="Cyclin-like" evidence="5">
    <location>
        <begin position="17"/>
        <end position="112"/>
    </location>
</feature>
<keyword evidence="9" id="KW-1185">Reference proteome</keyword>
<name>L1JGI7_GUITC</name>
<comment type="similarity">
    <text evidence="2">Belongs to the cyclin family.</text>
</comment>
<dbReference type="PaxDb" id="55529-EKX47427"/>
<evidence type="ECO:0000256" key="2">
    <source>
        <dbReference type="RuleBase" id="RU000383"/>
    </source>
</evidence>
<dbReference type="Gene3D" id="1.10.472.10">
    <property type="entry name" value="Cyclin-like"/>
    <property type="match status" value="2"/>
</dbReference>
<accession>L1JGI7</accession>
<dbReference type="AlphaFoldDB" id="L1JGI7"/>
<evidence type="ECO:0000313" key="7">
    <source>
        <dbReference type="EMBL" id="EKX47427.1"/>
    </source>
</evidence>
<evidence type="ECO:0000256" key="4">
    <source>
        <dbReference type="SAM" id="SignalP"/>
    </source>
</evidence>
<evidence type="ECO:0000259" key="6">
    <source>
        <dbReference type="SMART" id="SM01332"/>
    </source>
</evidence>
<dbReference type="Proteomes" id="UP000011087">
    <property type="component" value="Unassembled WGS sequence"/>
</dbReference>
<reference evidence="7 9" key="1">
    <citation type="journal article" date="2012" name="Nature">
        <title>Algal genomes reveal evolutionary mosaicism and the fate of nucleomorphs.</title>
        <authorList>
            <consortium name="DOE Joint Genome Institute"/>
            <person name="Curtis B.A."/>
            <person name="Tanifuji G."/>
            <person name="Burki F."/>
            <person name="Gruber A."/>
            <person name="Irimia M."/>
            <person name="Maruyama S."/>
            <person name="Arias M.C."/>
            <person name="Ball S.G."/>
            <person name="Gile G.H."/>
            <person name="Hirakawa Y."/>
            <person name="Hopkins J.F."/>
            <person name="Kuo A."/>
            <person name="Rensing S.A."/>
            <person name="Schmutz J."/>
            <person name="Symeonidi A."/>
            <person name="Elias M."/>
            <person name="Eveleigh R.J."/>
            <person name="Herman E.K."/>
            <person name="Klute M.J."/>
            <person name="Nakayama T."/>
            <person name="Obornik M."/>
            <person name="Reyes-Prieto A."/>
            <person name="Armbrust E.V."/>
            <person name="Aves S.J."/>
            <person name="Beiko R.G."/>
            <person name="Coutinho P."/>
            <person name="Dacks J.B."/>
            <person name="Durnford D.G."/>
            <person name="Fast N.M."/>
            <person name="Green B.R."/>
            <person name="Grisdale C.J."/>
            <person name="Hempel F."/>
            <person name="Henrissat B."/>
            <person name="Hoppner M.P."/>
            <person name="Ishida K."/>
            <person name="Kim E."/>
            <person name="Koreny L."/>
            <person name="Kroth P.G."/>
            <person name="Liu Y."/>
            <person name="Malik S.B."/>
            <person name="Maier U.G."/>
            <person name="McRose D."/>
            <person name="Mock T."/>
            <person name="Neilson J.A."/>
            <person name="Onodera N.T."/>
            <person name="Poole A.M."/>
            <person name="Pritham E.J."/>
            <person name="Richards T.A."/>
            <person name="Rocap G."/>
            <person name="Roy S.W."/>
            <person name="Sarai C."/>
            <person name="Schaack S."/>
            <person name="Shirato S."/>
            <person name="Slamovits C.H."/>
            <person name="Spencer D.F."/>
            <person name="Suzuki S."/>
            <person name="Worden A.Z."/>
            <person name="Zauner S."/>
            <person name="Barry K."/>
            <person name="Bell C."/>
            <person name="Bharti A.K."/>
            <person name="Crow J.A."/>
            <person name="Grimwood J."/>
            <person name="Kramer R."/>
            <person name="Lindquist E."/>
            <person name="Lucas S."/>
            <person name="Salamov A."/>
            <person name="McFadden G.I."/>
            <person name="Lane C.E."/>
            <person name="Keeling P.J."/>
            <person name="Gray M.W."/>
            <person name="Grigoriev I.V."/>
            <person name="Archibald J.M."/>
        </authorList>
    </citation>
    <scope>NUCLEOTIDE SEQUENCE</scope>
    <source>
        <strain evidence="7 9">CCMP2712</strain>
    </source>
</reference>
<dbReference type="Pfam" id="PF00134">
    <property type="entry name" value="Cyclin_N"/>
    <property type="match status" value="1"/>
</dbReference>
<organism evidence="7">
    <name type="scientific">Guillardia theta (strain CCMP2712)</name>
    <name type="common">Cryptophyte</name>
    <dbReference type="NCBI Taxonomy" id="905079"/>
    <lineage>
        <taxon>Eukaryota</taxon>
        <taxon>Cryptophyceae</taxon>
        <taxon>Pyrenomonadales</taxon>
        <taxon>Geminigeraceae</taxon>
        <taxon>Guillardia</taxon>
    </lineage>
</organism>
<feature type="domain" description="Cyclin-like" evidence="5">
    <location>
        <begin position="130"/>
        <end position="214"/>
    </location>
</feature>
<evidence type="ECO:0000259" key="5">
    <source>
        <dbReference type="SMART" id="SM00385"/>
    </source>
</evidence>
<dbReference type="InterPro" id="IPR004367">
    <property type="entry name" value="Cyclin_C-dom"/>
</dbReference>
<dbReference type="Pfam" id="PF02984">
    <property type="entry name" value="Cyclin_C"/>
    <property type="match status" value="1"/>
</dbReference>
<gene>
    <name evidence="7" type="ORF">GUITHDRAFT_137591</name>
</gene>
<dbReference type="SMART" id="SM01332">
    <property type="entry name" value="Cyclin_C"/>
    <property type="match status" value="1"/>
</dbReference>
<dbReference type="SMART" id="SM00385">
    <property type="entry name" value="CYCLIN"/>
    <property type="match status" value="2"/>
</dbReference>
<dbReference type="InterPro" id="IPR013763">
    <property type="entry name" value="Cyclin-like_dom"/>
</dbReference>
<feature type="chain" id="PRO_5008771312" description="Cyclin C-terminal domain-containing protein" evidence="4">
    <location>
        <begin position="22"/>
        <end position="471"/>
    </location>
</feature>
<dbReference type="KEGG" id="gtt:GUITHDRAFT_137591"/>
<evidence type="ECO:0000256" key="3">
    <source>
        <dbReference type="SAM" id="MobiDB-lite"/>
    </source>
</evidence>
<evidence type="ECO:0008006" key="10">
    <source>
        <dbReference type="Google" id="ProtNLM"/>
    </source>
</evidence>
<feature type="domain" description="Cyclin C-terminal" evidence="6">
    <location>
        <begin position="123"/>
        <end position="253"/>
    </location>
</feature>
<proteinExistence type="inferred from homology"/>
<dbReference type="STRING" id="905079.L1JGI7"/>
<dbReference type="EnsemblProtists" id="EKX47427">
    <property type="protein sequence ID" value="EKX47427"/>
    <property type="gene ID" value="GUITHDRAFT_137591"/>
</dbReference>
<keyword evidence="4" id="KW-0732">Signal</keyword>
<dbReference type="CDD" id="cd20537">
    <property type="entry name" value="CYCLIN_CCNO-like_rpt2"/>
    <property type="match status" value="1"/>
</dbReference>
<dbReference type="SUPFAM" id="SSF47954">
    <property type="entry name" value="Cyclin-like"/>
    <property type="match status" value="2"/>
</dbReference>
<feature type="region of interest" description="Disordered" evidence="3">
    <location>
        <begin position="341"/>
        <end position="378"/>
    </location>
</feature>
<dbReference type="GeneID" id="17304090"/>
<dbReference type="InterPro" id="IPR036915">
    <property type="entry name" value="Cyclin-like_sf"/>
</dbReference>
<dbReference type="eggNOG" id="KOG0654">
    <property type="taxonomic scope" value="Eukaryota"/>
</dbReference>
<evidence type="ECO:0000313" key="8">
    <source>
        <dbReference type="EnsemblProtists" id="EKX47427"/>
    </source>
</evidence>
<dbReference type="InterPro" id="IPR006671">
    <property type="entry name" value="Cyclin_N"/>
</dbReference>
<reference evidence="8" key="3">
    <citation type="submission" date="2016-03" db="UniProtKB">
        <authorList>
            <consortium name="EnsemblProtists"/>
        </authorList>
    </citation>
    <scope>IDENTIFICATION</scope>
</reference>
<reference evidence="9" key="2">
    <citation type="submission" date="2012-11" db="EMBL/GenBank/DDBJ databases">
        <authorList>
            <person name="Kuo A."/>
            <person name="Curtis B.A."/>
            <person name="Tanifuji G."/>
            <person name="Burki F."/>
            <person name="Gruber A."/>
            <person name="Irimia M."/>
            <person name="Maruyama S."/>
            <person name="Arias M.C."/>
            <person name="Ball S.G."/>
            <person name="Gile G.H."/>
            <person name="Hirakawa Y."/>
            <person name="Hopkins J.F."/>
            <person name="Rensing S.A."/>
            <person name="Schmutz J."/>
            <person name="Symeonidi A."/>
            <person name="Elias M."/>
            <person name="Eveleigh R.J."/>
            <person name="Herman E.K."/>
            <person name="Klute M.J."/>
            <person name="Nakayama T."/>
            <person name="Obornik M."/>
            <person name="Reyes-Prieto A."/>
            <person name="Armbrust E.V."/>
            <person name="Aves S.J."/>
            <person name="Beiko R.G."/>
            <person name="Coutinho P."/>
            <person name="Dacks J.B."/>
            <person name="Durnford D.G."/>
            <person name="Fast N.M."/>
            <person name="Green B.R."/>
            <person name="Grisdale C."/>
            <person name="Hempe F."/>
            <person name="Henrissat B."/>
            <person name="Hoppner M.P."/>
            <person name="Ishida K.-I."/>
            <person name="Kim E."/>
            <person name="Koreny L."/>
            <person name="Kroth P.G."/>
            <person name="Liu Y."/>
            <person name="Malik S.-B."/>
            <person name="Maier U.G."/>
            <person name="McRose D."/>
            <person name="Mock T."/>
            <person name="Neilson J.A."/>
            <person name="Onodera N.T."/>
            <person name="Poole A.M."/>
            <person name="Pritham E.J."/>
            <person name="Richards T.A."/>
            <person name="Rocap G."/>
            <person name="Roy S.W."/>
            <person name="Sarai C."/>
            <person name="Schaack S."/>
            <person name="Shirato S."/>
            <person name="Slamovits C.H."/>
            <person name="Spencer D.F."/>
            <person name="Suzuki S."/>
            <person name="Worden A.Z."/>
            <person name="Zauner S."/>
            <person name="Barry K."/>
            <person name="Bell C."/>
            <person name="Bharti A.K."/>
            <person name="Crow J.A."/>
            <person name="Grimwood J."/>
            <person name="Kramer R."/>
            <person name="Lindquist E."/>
            <person name="Lucas S."/>
            <person name="Salamov A."/>
            <person name="McFadden G.I."/>
            <person name="Lane C.E."/>
            <person name="Keeling P.J."/>
            <person name="Gray M.W."/>
            <person name="Grigoriev I.V."/>
            <person name="Archibald J.M."/>
        </authorList>
    </citation>
    <scope>NUCLEOTIDE SEQUENCE</scope>
    <source>
        <strain evidence="9">CCMP2712</strain>
    </source>
</reference>
<keyword evidence="1 2" id="KW-0195">Cyclin</keyword>
<protein>
    <recommendedName>
        <fullName evidence="10">Cyclin C-terminal domain-containing protein</fullName>
    </recommendedName>
</protein>
<evidence type="ECO:0000313" key="9">
    <source>
        <dbReference type="Proteomes" id="UP000011087"/>
    </source>
</evidence>
<dbReference type="RefSeq" id="XP_005834407.1">
    <property type="nucleotide sequence ID" value="XM_005834350.1"/>
</dbReference>
<feature type="compositionally biased region" description="Polar residues" evidence="3">
    <location>
        <begin position="359"/>
        <end position="371"/>
    </location>
</feature>
<dbReference type="EMBL" id="JH992990">
    <property type="protein sequence ID" value="EKX47427.1"/>
    <property type="molecule type" value="Genomic_DNA"/>
</dbReference>
<dbReference type="OrthoDB" id="5590282at2759"/>
<sequence length="471" mass="51908">MKYQHQLTVSIRSILINWLLAVIDEFQSTNVFGKPAVHHLTVSILDNYCSSVREVIATSELQTIGAACAVLALHPNSELEDICPKYYKRAAYYTDGACTSEQVRAVAENIRKFFPRLRIRETKTAFHTIDALLGAMQKNHPSSSTFCLAHYLGELSLQAEASLKFTQTQIGASSYALACHTLGWSESLWMSIIKSHLPNYSFGDLQECMSSLQELLKQALNMLTKRNKKTTLPHVIVKYSRRDRQHVAKVVVTPSAWPLVCPHGISREQPIPCTECQVTGSAVLNLSLDGEIDDDDGQVSVFSLDEDPDFLDGSIEESTFAINGGADEDIERLPVLERHDAHTPINAPPPEDSLLRAPSDSSPSVTCTGQGENEKVQDQRGLQDVSFGMMSDACDNSFIHGPDAAFEPFDDRRSSMGERRASMGSVLGAVFEEDDSYASETSEKETCSSLCCETNVGKHNKANISLADHNK</sequence>
<dbReference type="HOGENOM" id="CLU_580703_0_0_1"/>
<evidence type="ECO:0000256" key="1">
    <source>
        <dbReference type="ARBA" id="ARBA00023127"/>
    </source>
</evidence>
<dbReference type="PANTHER" id="PTHR10177">
    <property type="entry name" value="CYCLINS"/>
    <property type="match status" value="1"/>
</dbReference>
<feature type="signal peptide" evidence="4">
    <location>
        <begin position="1"/>
        <end position="21"/>
    </location>
</feature>
<dbReference type="InterPro" id="IPR039361">
    <property type="entry name" value="Cyclin"/>
</dbReference>